<comment type="caution">
    <text evidence="2">The sequence shown here is derived from an EMBL/GenBank/DDBJ whole genome shotgun (WGS) entry which is preliminary data.</text>
</comment>
<keyword evidence="3" id="KW-1185">Reference proteome</keyword>
<dbReference type="InParanoid" id="A0A7J7CPP1"/>
<gene>
    <name evidence="2" type="ORF">HS088_TW14G00108</name>
</gene>
<proteinExistence type="predicted"/>
<evidence type="ECO:0000256" key="1">
    <source>
        <dbReference type="SAM" id="MobiDB-lite"/>
    </source>
</evidence>
<feature type="region of interest" description="Disordered" evidence="1">
    <location>
        <begin position="1"/>
        <end position="45"/>
    </location>
</feature>
<evidence type="ECO:0000313" key="3">
    <source>
        <dbReference type="Proteomes" id="UP000593562"/>
    </source>
</evidence>
<name>A0A7J7CPP1_TRIWF</name>
<reference evidence="2 3" key="1">
    <citation type="journal article" date="2020" name="Nat. Commun.">
        <title>Genome of Tripterygium wilfordii and identification of cytochrome P450 involved in triptolide biosynthesis.</title>
        <authorList>
            <person name="Tu L."/>
            <person name="Su P."/>
            <person name="Zhang Z."/>
            <person name="Gao L."/>
            <person name="Wang J."/>
            <person name="Hu T."/>
            <person name="Zhou J."/>
            <person name="Zhang Y."/>
            <person name="Zhao Y."/>
            <person name="Liu Y."/>
            <person name="Song Y."/>
            <person name="Tong Y."/>
            <person name="Lu Y."/>
            <person name="Yang J."/>
            <person name="Xu C."/>
            <person name="Jia M."/>
            <person name="Peters R.J."/>
            <person name="Huang L."/>
            <person name="Gao W."/>
        </authorList>
    </citation>
    <scope>NUCLEOTIDE SEQUENCE [LARGE SCALE GENOMIC DNA]</scope>
    <source>
        <strain evidence="3">cv. XIE 37</strain>
        <tissue evidence="2">Leaf</tissue>
    </source>
</reference>
<protein>
    <submittedName>
        <fullName evidence="2">Uncharacterized protein</fullName>
    </submittedName>
</protein>
<organism evidence="2 3">
    <name type="scientific">Tripterygium wilfordii</name>
    <name type="common">Thunder God vine</name>
    <dbReference type="NCBI Taxonomy" id="458696"/>
    <lineage>
        <taxon>Eukaryota</taxon>
        <taxon>Viridiplantae</taxon>
        <taxon>Streptophyta</taxon>
        <taxon>Embryophyta</taxon>
        <taxon>Tracheophyta</taxon>
        <taxon>Spermatophyta</taxon>
        <taxon>Magnoliopsida</taxon>
        <taxon>eudicotyledons</taxon>
        <taxon>Gunneridae</taxon>
        <taxon>Pentapetalae</taxon>
        <taxon>rosids</taxon>
        <taxon>fabids</taxon>
        <taxon>Celastrales</taxon>
        <taxon>Celastraceae</taxon>
        <taxon>Tripterygium</taxon>
    </lineage>
</organism>
<dbReference type="EMBL" id="JAAARO010000014">
    <property type="protein sequence ID" value="KAF5735978.1"/>
    <property type="molecule type" value="Genomic_DNA"/>
</dbReference>
<feature type="compositionally biased region" description="Polar residues" evidence="1">
    <location>
        <begin position="1"/>
        <end position="18"/>
    </location>
</feature>
<dbReference type="Proteomes" id="UP000593562">
    <property type="component" value="Unassembled WGS sequence"/>
</dbReference>
<sequence length="159" mass="16999">MPSHSTVTNESLGVSQIDTLDPQKRSDGHPSPNTEVQGDAKPSDASFNQWEVGADVKHNPVPSTSEVSKGTILGSTSSCWGGQAQGNANVGLGISQGTGYQTMMRTQPLLLGMQAVVITSQVMPQSDCPAKETTTIFITWIQYLVRLRIFGTGRQHTVV</sequence>
<evidence type="ECO:0000313" key="2">
    <source>
        <dbReference type="EMBL" id="KAF5735978.1"/>
    </source>
</evidence>
<accession>A0A7J7CPP1</accession>
<dbReference type="AlphaFoldDB" id="A0A7J7CPP1"/>